<protein>
    <submittedName>
        <fullName evidence="2">Uncharacterized protein</fullName>
    </submittedName>
</protein>
<name>V6L5Z5_STRRC</name>
<dbReference type="STRING" id="1352936.M878_00690"/>
<gene>
    <name evidence="2" type="ORF">M878_00690</name>
</gene>
<feature type="transmembrane region" description="Helical" evidence="1">
    <location>
        <begin position="20"/>
        <end position="39"/>
    </location>
</feature>
<dbReference type="PANTHER" id="PTHR42744">
    <property type="entry name" value="BINDING-PROTEIN-DEPENDENT TRANSPORT SYSTEMS INNER MEMBRANE COMPONENT"/>
    <property type="match status" value="1"/>
</dbReference>
<evidence type="ECO:0000256" key="1">
    <source>
        <dbReference type="SAM" id="Phobius"/>
    </source>
</evidence>
<proteinExistence type="predicted"/>
<keyword evidence="1" id="KW-1133">Transmembrane helix</keyword>
<keyword evidence="3" id="KW-1185">Reference proteome</keyword>
<dbReference type="PANTHER" id="PTHR42744:SF1">
    <property type="entry name" value="BINDING-PROTEIN-DEPENDENT TRANSPORT SYSTEMS INNER MEMBRANE COMPONENT"/>
    <property type="match status" value="1"/>
</dbReference>
<sequence>MLRLTKWERFWQLDVPGGMIPLVWNGMMSCGGAWFFLAASESIAVLNHTCALPGIGSYAAAASEGRTRRTEGPVRPQH</sequence>
<dbReference type="AlphaFoldDB" id="V6L5Z5"/>
<comment type="caution">
    <text evidence="2">The sequence shown here is derived from an EMBL/GenBank/DDBJ whole genome shotgun (WGS) entry which is preliminary data.</text>
</comment>
<dbReference type="OrthoDB" id="9806809at2"/>
<dbReference type="Proteomes" id="UP000017984">
    <property type="component" value="Chromosome"/>
</dbReference>
<dbReference type="HOGENOM" id="CLU_2620630_0_0_11"/>
<dbReference type="RefSeq" id="WP_023544177.1">
    <property type="nucleotide sequence ID" value="NZ_CM002285.1"/>
</dbReference>
<evidence type="ECO:0000313" key="2">
    <source>
        <dbReference type="EMBL" id="EST36644.1"/>
    </source>
</evidence>
<dbReference type="PROSITE" id="PS51257">
    <property type="entry name" value="PROKAR_LIPOPROTEIN"/>
    <property type="match status" value="1"/>
</dbReference>
<keyword evidence="1" id="KW-0472">Membrane</keyword>
<organism evidence="2 3">
    <name type="scientific">Streptomyces roseochromogenus subsp. oscitans DS 12.976</name>
    <dbReference type="NCBI Taxonomy" id="1352936"/>
    <lineage>
        <taxon>Bacteria</taxon>
        <taxon>Bacillati</taxon>
        <taxon>Actinomycetota</taxon>
        <taxon>Actinomycetes</taxon>
        <taxon>Kitasatosporales</taxon>
        <taxon>Streptomycetaceae</taxon>
        <taxon>Streptomyces</taxon>
    </lineage>
</organism>
<keyword evidence="1" id="KW-0812">Transmembrane</keyword>
<reference evidence="2 3" key="1">
    <citation type="journal article" date="2014" name="Genome Announc.">
        <title>Draft Genome Sequence of Streptomyces roseochromogenes subsp. oscitans DS 12.976, Producer of the Aminocoumarin Antibiotic Clorobiocin.</title>
        <authorList>
            <person name="Ruckert C."/>
            <person name="Kalinowski J."/>
            <person name="Heide L."/>
            <person name="Apel A.K."/>
        </authorList>
    </citation>
    <scope>NUCLEOTIDE SEQUENCE [LARGE SCALE GENOMIC DNA]</scope>
    <source>
        <strain evidence="2 3">DS 12.976</strain>
    </source>
</reference>
<dbReference type="EMBL" id="AWQX01000006">
    <property type="protein sequence ID" value="EST36644.1"/>
    <property type="molecule type" value="Genomic_DNA"/>
</dbReference>
<evidence type="ECO:0000313" key="3">
    <source>
        <dbReference type="Proteomes" id="UP000017984"/>
    </source>
</evidence>
<dbReference type="PATRIC" id="fig|1352936.5.peg.168"/>
<accession>V6L5Z5</accession>